<reference evidence="7 8" key="1">
    <citation type="submission" date="2011-07" db="EMBL/GenBank/DDBJ databases">
        <authorList>
            <person name="Coyne R."/>
            <person name="Brami D."/>
            <person name="Johnson J."/>
            <person name="Hostetler J."/>
            <person name="Hannick L."/>
            <person name="Clark T."/>
            <person name="Cassidy-Hanley D."/>
            <person name="Inman J."/>
        </authorList>
    </citation>
    <scope>NUCLEOTIDE SEQUENCE [LARGE SCALE GENOMIC DNA]</scope>
    <source>
        <strain evidence="7 8">G5</strain>
    </source>
</reference>
<dbReference type="OMA" id="HNPENIM"/>
<evidence type="ECO:0000256" key="1">
    <source>
        <dbReference type="ARBA" id="ARBA00022527"/>
    </source>
</evidence>
<protein>
    <submittedName>
        <fullName evidence="7">Protein kinase domain protein</fullName>
        <ecNumber evidence="7">2.7.11.19</ecNumber>
    </submittedName>
</protein>
<dbReference type="InterPro" id="IPR050205">
    <property type="entry name" value="CDPK_Ser/Thr_kinases"/>
</dbReference>
<organism evidence="7 8">
    <name type="scientific">Ichthyophthirius multifiliis</name>
    <name type="common">White spot disease agent</name>
    <name type="synonym">Ich</name>
    <dbReference type="NCBI Taxonomy" id="5932"/>
    <lineage>
        <taxon>Eukaryota</taxon>
        <taxon>Sar</taxon>
        <taxon>Alveolata</taxon>
        <taxon>Ciliophora</taxon>
        <taxon>Intramacronucleata</taxon>
        <taxon>Oligohymenophorea</taxon>
        <taxon>Hymenostomatida</taxon>
        <taxon>Ophryoglenina</taxon>
        <taxon>Ichthyophthirius</taxon>
    </lineage>
</organism>
<sequence>MELIKGGSLAQLIQYRKNNNIKFEESDIAQIMKSIMQGLVYIHQKNIVHKDLKPENILIDNINNLSSVKIADFGLSSVFSLWTTDGLTQICGTLLYMAPEVFAHRRAYSKVLLIYIFLQNTNIQQIDLWSCAIIIYNLLDNGNHPFYIKNVDTTEIFKEKLQNPEWNFPVHFSILAKNLIQKLTLLNPIERYSAFQALQHPFITRKLDDQVPLTFNEKIIQKKFEQCK</sequence>
<gene>
    <name evidence="7" type="ORF">IMG5_067940</name>
</gene>
<keyword evidence="5" id="KW-0067">ATP-binding</keyword>
<evidence type="ECO:0000256" key="4">
    <source>
        <dbReference type="ARBA" id="ARBA00022777"/>
    </source>
</evidence>
<evidence type="ECO:0000313" key="7">
    <source>
        <dbReference type="EMBL" id="EGR32888.1"/>
    </source>
</evidence>
<dbReference type="InParanoid" id="G0QPH5"/>
<dbReference type="STRING" id="857967.G0QPH5"/>
<dbReference type="GO" id="GO:0004689">
    <property type="term" value="F:phosphorylase kinase activity"/>
    <property type="evidence" value="ECO:0007669"/>
    <property type="project" value="UniProtKB-EC"/>
</dbReference>
<dbReference type="PROSITE" id="PS50011">
    <property type="entry name" value="PROTEIN_KINASE_DOM"/>
    <property type="match status" value="1"/>
</dbReference>
<name>G0QPH5_ICHMU</name>
<dbReference type="EMBL" id="GL983557">
    <property type="protein sequence ID" value="EGR32888.1"/>
    <property type="molecule type" value="Genomic_DNA"/>
</dbReference>
<dbReference type="Proteomes" id="UP000008983">
    <property type="component" value="Unassembled WGS sequence"/>
</dbReference>
<dbReference type="SMART" id="SM00220">
    <property type="entry name" value="S_TKc"/>
    <property type="match status" value="1"/>
</dbReference>
<dbReference type="SUPFAM" id="SSF56112">
    <property type="entry name" value="Protein kinase-like (PK-like)"/>
    <property type="match status" value="1"/>
</dbReference>
<dbReference type="GO" id="GO:0005524">
    <property type="term" value="F:ATP binding"/>
    <property type="evidence" value="ECO:0007669"/>
    <property type="project" value="UniProtKB-KW"/>
</dbReference>
<dbReference type="EC" id="2.7.11.19" evidence="7"/>
<proteinExistence type="predicted"/>
<evidence type="ECO:0000313" key="8">
    <source>
        <dbReference type="Proteomes" id="UP000008983"/>
    </source>
</evidence>
<keyword evidence="4 7" id="KW-0418">Kinase</keyword>
<evidence type="ECO:0000259" key="6">
    <source>
        <dbReference type="PROSITE" id="PS50011"/>
    </source>
</evidence>
<dbReference type="RefSeq" id="XP_004036874.1">
    <property type="nucleotide sequence ID" value="XM_004036826.1"/>
</dbReference>
<feature type="domain" description="Protein kinase" evidence="6">
    <location>
        <begin position="1"/>
        <end position="203"/>
    </location>
</feature>
<keyword evidence="3" id="KW-0547">Nucleotide-binding</keyword>
<accession>G0QPH5</accession>
<evidence type="ECO:0000256" key="2">
    <source>
        <dbReference type="ARBA" id="ARBA00022679"/>
    </source>
</evidence>
<dbReference type="PROSITE" id="PS00108">
    <property type="entry name" value="PROTEIN_KINASE_ST"/>
    <property type="match status" value="1"/>
</dbReference>
<keyword evidence="1" id="KW-0723">Serine/threonine-protein kinase</keyword>
<dbReference type="OrthoDB" id="309279at2759"/>
<dbReference type="InterPro" id="IPR011009">
    <property type="entry name" value="Kinase-like_dom_sf"/>
</dbReference>
<dbReference type="eggNOG" id="KOG0032">
    <property type="taxonomic scope" value="Eukaryota"/>
</dbReference>
<dbReference type="AlphaFoldDB" id="G0QPH5"/>
<dbReference type="Gene3D" id="1.10.510.10">
    <property type="entry name" value="Transferase(Phosphotransferase) domain 1"/>
    <property type="match status" value="1"/>
</dbReference>
<dbReference type="PANTHER" id="PTHR24349">
    <property type="entry name" value="SERINE/THREONINE-PROTEIN KINASE"/>
    <property type="match status" value="1"/>
</dbReference>
<dbReference type="InterPro" id="IPR008271">
    <property type="entry name" value="Ser/Thr_kinase_AS"/>
</dbReference>
<dbReference type="Pfam" id="PF00069">
    <property type="entry name" value="Pkinase"/>
    <property type="match status" value="1"/>
</dbReference>
<dbReference type="GeneID" id="14909052"/>
<evidence type="ECO:0000256" key="5">
    <source>
        <dbReference type="ARBA" id="ARBA00022840"/>
    </source>
</evidence>
<evidence type="ECO:0000256" key="3">
    <source>
        <dbReference type="ARBA" id="ARBA00022741"/>
    </source>
</evidence>
<keyword evidence="2 7" id="KW-0808">Transferase</keyword>
<keyword evidence="8" id="KW-1185">Reference proteome</keyword>
<dbReference type="InterPro" id="IPR000719">
    <property type="entry name" value="Prot_kinase_dom"/>
</dbReference>